<dbReference type="CDD" id="cd03244">
    <property type="entry name" value="ABCC_MRP_domain2"/>
    <property type="match status" value="1"/>
</dbReference>
<dbReference type="SUPFAM" id="SSF90123">
    <property type="entry name" value="ABC transporter transmembrane region"/>
    <property type="match status" value="2"/>
</dbReference>
<dbReference type="FunFam" id="1.20.1560.10:FF:000013">
    <property type="entry name" value="ABC transporter C family member 2"/>
    <property type="match status" value="1"/>
</dbReference>
<dbReference type="CDD" id="cd18596">
    <property type="entry name" value="ABC_6TM_VMR1_D1_like"/>
    <property type="match status" value="1"/>
</dbReference>
<dbReference type="Pfam" id="PF00005">
    <property type="entry name" value="ABC_tran"/>
    <property type="match status" value="2"/>
</dbReference>
<gene>
    <name evidence="13" type="ORF">CERSUDRAFT_115130</name>
</gene>
<evidence type="ECO:0000313" key="14">
    <source>
        <dbReference type="Proteomes" id="UP000016930"/>
    </source>
</evidence>
<feature type="compositionally biased region" description="Polar residues" evidence="9">
    <location>
        <begin position="424"/>
        <end position="439"/>
    </location>
</feature>
<evidence type="ECO:0000256" key="5">
    <source>
        <dbReference type="ARBA" id="ARBA00022741"/>
    </source>
</evidence>
<feature type="transmembrane region" description="Helical" evidence="10">
    <location>
        <begin position="545"/>
        <end position="567"/>
    </location>
</feature>
<proteinExistence type="predicted"/>
<feature type="transmembrane region" description="Helical" evidence="10">
    <location>
        <begin position="1031"/>
        <end position="1054"/>
    </location>
</feature>
<feature type="domain" description="ABC transmembrane type-1" evidence="12">
    <location>
        <begin position="325"/>
        <end position="687"/>
    </location>
</feature>
<evidence type="ECO:0000256" key="4">
    <source>
        <dbReference type="ARBA" id="ARBA00022737"/>
    </source>
</evidence>
<evidence type="ECO:0000256" key="10">
    <source>
        <dbReference type="SAM" id="Phobius"/>
    </source>
</evidence>
<dbReference type="PANTHER" id="PTHR24223:SF356">
    <property type="entry name" value="ATP-BINDING CASSETTE TRANSPORTER ABC4"/>
    <property type="match status" value="1"/>
</dbReference>
<dbReference type="InterPro" id="IPR003439">
    <property type="entry name" value="ABC_transporter-like_ATP-bd"/>
</dbReference>
<dbReference type="GO" id="GO:0016887">
    <property type="term" value="F:ATP hydrolysis activity"/>
    <property type="evidence" value="ECO:0007669"/>
    <property type="project" value="InterPro"/>
</dbReference>
<dbReference type="SUPFAM" id="SSF52540">
    <property type="entry name" value="P-loop containing nucleoside triphosphate hydrolases"/>
    <property type="match status" value="2"/>
</dbReference>
<dbReference type="SMART" id="SM00382">
    <property type="entry name" value="AAA"/>
    <property type="match status" value="2"/>
</dbReference>
<feature type="transmembrane region" description="Helical" evidence="10">
    <location>
        <begin position="624"/>
        <end position="649"/>
    </location>
</feature>
<dbReference type="STRING" id="914234.M2QGI4"/>
<evidence type="ECO:0000256" key="7">
    <source>
        <dbReference type="ARBA" id="ARBA00022989"/>
    </source>
</evidence>
<feature type="transmembrane region" description="Helical" evidence="10">
    <location>
        <begin position="1161"/>
        <end position="1185"/>
    </location>
</feature>
<dbReference type="PROSITE" id="PS00211">
    <property type="entry name" value="ABC_TRANSPORTER_1"/>
    <property type="match status" value="1"/>
</dbReference>
<dbReference type="GO" id="GO:0005524">
    <property type="term" value="F:ATP binding"/>
    <property type="evidence" value="ECO:0007669"/>
    <property type="project" value="UniProtKB-KW"/>
</dbReference>
<feature type="transmembrane region" description="Helical" evidence="10">
    <location>
        <begin position="173"/>
        <end position="191"/>
    </location>
</feature>
<protein>
    <recommendedName>
        <fullName evidence="15">P-loop containing nucleoside triphosphate hydrolase protein</fullName>
    </recommendedName>
</protein>
<dbReference type="InterPro" id="IPR003593">
    <property type="entry name" value="AAA+_ATPase"/>
</dbReference>
<keyword evidence="8 10" id="KW-0472">Membrane</keyword>
<dbReference type="Pfam" id="PF00664">
    <property type="entry name" value="ABC_membrane"/>
    <property type="match status" value="2"/>
</dbReference>
<dbReference type="FunFam" id="3.40.50.300:FF:000973">
    <property type="entry name" value="Multidrug resistance-associated protein 4"/>
    <property type="match status" value="1"/>
</dbReference>
<sequence length="1606" mass="177548">MAAVSQLAGGSSPQLLLDPGGIRGQPYQVYLAPNDRAIWHQSLMIPAGIAGVSAIILLLQLAIRLRETLRFKAATTEQTTSNIMSSIVDIEQPRVKKHIDSLGGFVIFSFRFARLLCCLALLGLSSMTVIKANAQLVLRSSDHWTVLSLCGVYGYTVLLSLASILAGQYLSRLACRHLATVLALTWIVYVYRDIWPLATFTLSPLDAAEGWRFWVKFGILSAAGTVIPLTSPRQYIPVDPKDPKEPTPEQTASLLSLMLYFHLDPLIMKAYRTSHLKLEELPPVADYDMAEYWIHNSFSHLDPFQMKKQRNLFWGILIVFWKEWLFLSAMLLISVFTMLASPVSMNRLLRYVETGGQDAVVRPWVWIFWLFFGPAFGSVVFQGYFFIGMKVTRRVQAILISLIFNHSLRIRVKSEEDIAPGESSRPSTSITPDTASVAESTEGGLASSESVSDEHTVDARVGHVDSDAKDKQKAKIKTDALQKDTPPPTPSAGAKSNNLAGRLNNLMTVDMDRIANAREWLSLVLLPPVQVTFSVWFLYELLGWSSLVGLASMIALFPVPGYFASLTQSLQKEKMKKTDTRVQAVTDTVNVIRMIKLFGWEPRMMEQIAQKRKEELEIQRRFQILNFSITIGNFIIPLFTLLVTLFTYSVVMKQELTASKLFSSIAVFDLLRMSLSGVTTFLPICIQGSKVSLDRVQDYLRNTELLDQFSAMQKTGSGMTLSEAPHEGIGIREASFTWTNETDNSGAPGSLRRRFTLRIEDELTFKRGQINLIVGPTGSGKTSLLMALLGEMHYIPSGPNSYVSLPRDGGVAYAAQESWVQNETIKDNIVFSSPYDEERYKKVISQCALERDLKLFDAGDLTEVGEKGITLSGGQKARITLARAIYSPAEVLLLDDILAALDVHTSKWIVEKCLTGDLVRGRTVILVTHNVALAGPIADIVISFGSDGRIASQGTLDMALTKSARLLKQLKTEAEEVDKAEHEVELTEPAIRAAPKDKSGKLVVEEEIAVGRVGWPAFKMYLQGLGGSHPVLFWAASVGGLFVINMMFAVQVWFLGFWASQYEDHDPKDVHVGFYLGGYSVMLLVLTLSFSLTWIVWVFGGIRASRKLHHELIASVLRTTLRWLDKTPVSRIIARCTQDIDEVDGGVTRSAFWLIDGTLDILIRLFAIIAYSPIFSIPGAVLAVVGGWCGQMYLKAQLCVKREMSNAKAPVLTHLGAAVVGLISIRAYGVQDILKEESIRRVNRLTQATTNFYDLTRWISLRLDVLGGLFTSGLAAYLVYVANVQASNIGFSLNMAVGFANLILFWVRNANNLEVSANSLERVQQYLEIEHEPKPTPEGVPPAYWPASGDLKVDRLSARYSEDGPRVLHDISFEVKSGERVGIVGRTGSGKSSLMLALLRAIITEGNVYYDGIQTDTVNLDALRSNITIIPQVPELLSGTLRQNLDPFGQYDDAVLNDALRAAGLSSLQSQDDEGRITLDSEIASGGSNLSVGQRQILALARTMVRQSKILILDEATSAIDYATDTVIQRSLRNELGRDVTLLIVAHRLQTIMDADKILVLDAGRIVEFGTPRTLLQNPQGSLHALVEESGEKDLLYQMAEGASSL</sequence>
<evidence type="ECO:0000256" key="8">
    <source>
        <dbReference type="ARBA" id="ARBA00023136"/>
    </source>
</evidence>
<feature type="domain" description="ABC transmembrane type-1" evidence="12">
    <location>
        <begin position="1035"/>
        <end position="1303"/>
    </location>
</feature>
<dbReference type="FunFam" id="3.40.50.300:FF:000838">
    <property type="entry name" value="ABC multidrug transporter (Eurofung)"/>
    <property type="match status" value="1"/>
</dbReference>
<feature type="domain" description="ABC transporter" evidence="11">
    <location>
        <begin position="1351"/>
        <end position="1588"/>
    </location>
</feature>
<feature type="domain" description="ABC transporter" evidence="11">
    <location>
        <begin position="731"/>
        <end position="972"/>
    </location>
</feature>
<evidence type="ECO:0000256" key="3">
    <source>
        <dbReference type="ARBA" id="ARBA00022692"/>
    </source>
</evidence>
<feature type="transmembrane region" description="Helical" evidence="10">
    <location>
        <begin position="1265"/>
        <end position="1283"/>
    </location>
</feature>
<dbReference type="Gene3D" id="1.20.1560.10">
    <property type="entry name" value="ABC transporter type 1, transmembrane domain"/>
    <property type="match status" value="3"/>
</dbReference>
<dbReference type="HOGENOM" id="CLU_000604_27_6_1"/>
<dbReference type="Gene3D" id="3.40.50.300">
    <property type="entry name" value="P-loop containing nucleotide triphosphate hydrolases"/>
    <property type="match status" value="2"/>
</dbReference>
<feature type="transmembrane region" description="Helical" evidence="10">
    <location>
        <begin position="1074"/>
        <end position="1099"/>
    </location>
</feature>
<feature type="transmembrane region" description="Helical" evidence="10">
    <location>
        <begin position="144"/>
        <end position="166"/>
    </location>
</feature>
<dbReference type="GO" id="GO:0016020">
    <property type="term" value="C:membrane"/>
    <property type="evidence" value="ECO:0007669"/>
    <property type="project" value="UniProtKB-SubCell"/>
</dbReference>
<feature type="transmembrane region" description="Helical" evidence="10">
    <location>
        <begin position="102"/>
        <end position="124"/>
    </location>
</feature>
<evidence type="ECO:0000256" key="2">
    <source>
        <dbReference type="ARBA" id="ARBA00022448"/>
    </source>
</evidence>
<keyword evidence="3 10" id="KW-0812">Transmembrane</keyword>
<reference evidence="13 14" key="1">
    <citation type="journal article" date="2012" name="Proc. Natl. Acad. Sci. U.S.A.">
        <title>Comparative genomics of Ceriporiopsis subvermispora and Phanerochaete chrysosporium provide insight into selective ligninolysis.</title>
        <authorList>
            <person name="Fernandez-Fueyo E."/>
            <person name="Ruiz-Duenas F.J."/>
            <person name="Ferreira P."/>
            <person name="Floudas D."/>
            <person name="Hibbett D.S."/>
            <person name="Canessa P."/>
            <person name="Larrondo L.F."/>
            <person name="James T.Y."/>
            <person name="Seelenfreund D."/>
            <person name="Lobos S."/>
            <person name="Polanco R."/>
            <person name="Tello M."/>
            <person name="Honda Y."/>
            <person name="Watanabe T."/>
            <person name="Watanabe T."/>
            <person name="Ryu J.S."/>
            <person name="Kubicek C.P."/>
            <person name="Schmoll M."/>
            <person name="Gaskell J."/>
            <person name="Hammel K.E."/>
            <person name="St John F.J."/>
            <person name="Vanden Wymelenberg A."/>
            <person name="Sabat G."/>
            <person name="Splinter BonDurant S."/>
            <person name="Syed K."/>
            <person name="Yadav J.S."/>
            <person name="Doddapaneni H."/>
            <person name="Subramanian V."/>
            <person name="Lavin J.L."/>
            <person name="Oguiza J.A."/>
            <person name="Perez G."/>
            <person name="Pisabarro A.G."/>
            <person name="Ramirez L."/>
            <person name="Santoyo F."/>
            <person name="Master E."/>
            <person name="Coutinho P.M."/>
            <person name="Henrissat B."/>
            <person name="Lombard V."/>
            <person name="Magnuson J.K."/>
            <person name="Kuees U."/>
            <person name="Hori C."/>
            <person name="Igarashi K."/>
            <person name="Samejima M."/>
            <person name="Held B.W."/>
            <person name="Barry K.W."/>
            <person name="LaButti K.M."/>
            <person name="Lapidus A."/>
            <person name="Lindquist E.A."/>
            <person name="Lucas S.M."/>
            <person name="Riley R."/>
            <person name="Salamov A.A."/>
            <person name="Hoffmeister D."/>
            <person name="Schwenk D."/>
            <person name="Hadar Y."/>
            <person name="Yarden O."/>
            <person name="de Vries R.P."/>
            <person name="Wiebenga A."/>
            <person name="Stenlid J."/>
            <person name="Eastwood D."/>
            <person name="Grigoriev I.V."/>
            <person name="Berka R.M."/>
            <person name="Blanchette R.A."/>
            <person name="Kersten P."/>
            <person name="Martinez A.T."/>
            <person name="Vicuna R."/>
            <person name="Cullen D."/>
        </authorList>
    </citation>
    <scope>NUCLEOTIDE SEQUENCE [LARGE SCALE GENOMIC DNA]</scope>
    <source>
        <strain evidence="13 14">B</strain>
    </source>
</reference>
<evidence type="ECO:0008006" key="15">
    <source>
        <dbReference type="Google" id="ProtNLM"/>
    </source>
</evidence>
<dbReference type="InterPro" id="IPR027417">
    <property type="entry name" value="P-loop_NTPase"/>
</dbReference>
<keyword evidence="6" id="KW-0067">ATP-binding</keyword>
<name>M2QGI4_CERS8</name>
<dbReference type="PANTHER" id="PTHR24223">
    <property type="entry name" value="ATP-BINDING CASSETTE SUB-FAMILY C"/>
    <property type="match status" value="1"/>
</dbReference>
<keyword evidence="7 10" id="KW-1133">Transmembrane helix</keyword>
<comment type="subcellular location">
    <subcellularLocation>
        <location evidence="1">Membrane</location>
        <topology evidence="1">Multi-pass membrane protein</topology>
    </subcellularLocation>
</comment>
<dbReference type="InterPro" id="IPR036640">
    <property type="entry name" value="ABC1_TM_sf"/>
</dbReference>
<dbReference type="InterPro" id="IPR011527">
    <property type="entry name" value="ABC1_TM_dom"/>
</dbReference>
<feature type="transmembrane region" description="Helical" evidence="10">
    <location>
        <begin position="43"/>
        <end position="63"/>
    </location>
</feature>
<evidence type="ECO:0000256" key="1">
    <source>
        <dbReference type="ARBA" id="ARBA00004141"/>
    </source>
</evidence>
<feature type="transmembrane region" description="Helical" evidence="10">
    <location>
        <begin position="1211"/>
        <end position="1230"/>
    </location>
</feature>
<keyword evidence="5" id="KW-0547">Nucleotide-binding</keyword>
<keyword evidence="14" id="KW-1185">Reference proteome</keyword>
<feature type="transmembrane region" description="Helical" evidence="10">
    <location>
        <begin position="520"/>
        <end position="539"/>
    </location>
</feature>
<evidence type="ECO:0000259" key="12">
    <source>
        <dbReference type="PROSITE" id="PS50929"/>
    </source>
</evidence>
<accession>M2QGI4</accession>
<evidence type="ECO:0000259" key="11">
    <source>
        <dbReference type="PROSITE" id="PS50893"/>
    </source>
</evidence>
<evidence type="ECO:0000313" key="13">
    <source>
        <dbReference type="EMBL" id="EMD36163.1"/>
    </source>
</evidence>
<dbReference type="PROSITE" id="PS50929">
    <property type="entry name" value="ABC_TM1F"/>
    <property type="match status" value="2"/>
</dbReference>
<dbReference type="CDD" id="cd18604">
    <property type="entry name" value="ABC_6TM_VMR1_D2_like"/>
    <property type="match status" value="1"/>
</dbReference>
<keyword evidence="2" id="KW-0813">Transport</keyword>
<evidence type="ECO:0000256" key="9">
    <source>
        <dbReference type="SAM" id="MobiDB-lite"/>
    </source>
</evidence>
<feature type="region of interest" description="Disordered" evidence="9">
    <location>
        <begin position="417"/>
        <end position="498"/>
    </location>
</feature>
<dbReference type="CDD" id="cd03250">
    <property type="entry name" value="ABCC_MRP_domain1"/>
    <property type="match status" value="1"/>
</dbReference>
<dbReference type="EMBL" id="KB445798">
    <property type="protein sequence ID" value="EMD36163.1"/>
    <property type="molecule type" value="Genomic_DNA"/>
</dbReference>
<evidence type="ECO:0000256" key="6">
    <source>
        <dbReference type="ARBA" id="ARBA00022840"/>
    </source>
</evidence>
<feature type="transmembrane region" description="Helical" evidence="10">
    <location>
        <begin position="312"/>
        <end position="340"/>
    </location>
</feature>
<dbReference type="InterPro" id="IPR050173">
    <property type="entry name" value="ABC_transporter_C-like"/>
</dbReference>
<feature type="transmembrane region" description="Helical" evidence="10">
    <location>
        <begin position="211"/>
        <end position="231"/>
    </location>
</feature>
<feature type="compositionally biased region" description="Basic and acidic residues" evidence="9">
    <location>
        <begin position="452"/>
        <end position="482"/>
    </location>
</feature>
<dbReference type="InterPro" id="IPR017871">
    <property type="entry name" value="ABC_transporter-like_CS"/>
</dbReference>
<organism evidence="13 14">
    <name type="scientific">Ceriporiopsis subvermispora (strain B)</name>
    <name type="common">White-rot fungus</name>
    <name type="synonym">Gelatoporia subvermispora</name>
    <dbReference type="NCBI Taxonomy" id="914234"/>
    <lineage>
        <taxon>Eukaryota</taxon>
        <taxon>Fungi</taxon>
        <taxon>Dikarya</taxon>
        <taxon>Basidiomycota</taxon>
        <taxon>Agaricomycotina</taxon>
        <taxon>Agaricomycetes</taxon>
        <taxon>Polyporales</taxon>
        <taxon>Gelatoporiaceae</taxon>
        <taxon>Gelatoporia</taxon>
    </lineage>
</organism>
<feature type="transmembrane region" description="Helical" evidence="10">
    <location>
        <begin position="366"/>
        <end position="387"/>
    </location>
</feature>
<feature type="transmembrane region" description="Helical" evidence="10">
    <location>
        <begin position="1289"/>
        <end position="1307"/>
    </location>
</feature>
<dbReference type="Proteomes" id="UP000016930">
    <property type="component" value="Unassembled WGS sequence"/>
</dbReference>
<dbReference type="PROSITE" id="PS50893">
    <property type="entry name" value="ABC_TRANSPORTER_2"/>
    <property type="match status" value="2"/>
</dbReference>
<dbReference type="OrthoDB" id="6500128at2759"/>
<keyword evidence="4" id="KW-0677">Repeat</keyword>
<dbReference type="GO" id="GO:0140359">
    <property type="term" value="F:ABC-type transporter activity"/>
    <property type="evidence" value="ECO:0007669"/>
    <property type="project" value="InterPro"/>
</dbReference>